<protein>
    <submittedName>
        <fullName evidence="2">Uncharacterized protein</fullName>
    </submittedName>
</protein>
<name>A0ABN8HWS3_9NEOP</name>
<sequence length="77" mass="8981">MVNRGKVPIKMCPQTQPIHTHKTERVPDGKTPHSKRWQLRQPHYSSRATRCQRRIATVTTVEDIRVAQSQHRSQTRG</sequence>
<keyword evidence="3" id="KW-1185">Reference proteome</keyword>
<gene>
    <name evidence="2" type="ORF">IPOD504_LOCUS2762</name>
</gene>
<accession>A0ABN8HWS3</accession>
<feature type="non-terminal residue" evidence="2">
    <location>
        <position position="77"/>
    </location>
</feature>
<proteinExistence type="predicted"/>
<feature type="compositionally biased region" description="Basic and acidic residues" evidence="1">
    <location>
        <begin position="21"/>
        <end position="31"/>
    </location>
</feature>
<evidence type="ECO:0000313" key="2">
    <source>
        <dbReference type="EMBL" id="CAH2040720.1"/>
    </source>
</evidence>
<feature type="region of interest" description="Disordered" evidence="1">
    <location>
        <begin position="1"/>
        <end position="50"/>
    </location>
</feature>
<reference evidence="2" key="1">
    <citation type="submission" date="2022-03" db="EMBL/GenBank/DDBJ databases">
        <authorList>
            <person name="Martin H S."/>
        </authorList>
    </citation>
    <scope>NUCLEOTIDE SEQUENCE</scope>
</reference>
<evidence type="ECO:0000256" key="1">
    <source>
        <dbReference type="SAM" id="MobiDB-lite"/>
    </source>
</evidence>
<evidence type="ECO:0000313" key="3">
    <source>
        <dbReference type="Proteomes" id="UP000837857"/>
    </source>
</evidence>
<organism evidence="2 3">
    <name type="scientific">Iphiclides podalirius</name>
    <name type="common">scarce swallowtail</name>
    <dbReference type="NCBI Taxonomy" id="110791"/>
    <lineage>
        <taxon>Eukaryota</taxon>
        <taxon>Metazoa</taxon>
        <taxon>Ecdysozoa</taxon>
        <taxon>Arthropoda</taxon>
        <taxon>Hexapoda</taxon>
        <taxon>Insecta</taxon>
        <taxon>Pterygota</taxon>
        <taxon>Neoptera</taxon>
        <taxon>Endopterygota</taxon>
        <taxon>Lepidoptera</taxon>
        <taxon>Glossata</taxon>
        <taxon>Ditrysia</taxon>
        <taxon>Papilionoidea</taxon>
        <taxon>Papilionidae</taxon>
        <taxon>Papilioninae</taxon>
        <taxon>Iphiclides</taxon>
    </lineage>
</organism>
<dbReference type="EMBL" id="OW152824">
    <property type="protein sequence ID" value="CAH2040720.1"/>
    <property type="molecule type" value="Genomic_DNA"/>
</dbReference>
<dbReference type="Proteomes" id="UP000837857">
    <property type="component" value="Chromosome 12"/>
</dbReference>